<dbReference type="PANTHER" id="PTHR43861">
    <property type="entry name" value="TRANS-ACONITATE 2-METHYLTRANSFERASE-RELATED"/>
    <property type="match status" value="1"/>
</dbReference>
<dbReference type="Proteomes" id="UP000029389">
    <property type="component" value="Unassembled WGS sequence"/>
</dbReference>
<dbReference type="EMBL" id="JMQC01000008">
    <property type="protein sequence ID" value="KFM99322.1"/>
    <property type="molecule type" value="Genomic_DNA"/>
</dbReference>
<dbReference type="Pfam" id="PF13489">
    <property type="entry name" value="Methyltransf_23"/>
    <property type="match status" value="1"/>
</dbReference>
<dbReference type="InterPro" id="IPR013630">
    <property type="entry name" value="Methyltransf_Zn-bd_dom_put"/>
</dbReference>
<dbReference type="InterPro" id="IPR038576">
    <property type="entry name" value="Methyltransf_Zn-bd_dom_put_sf"/>
</dbReference>
<gene>
    <name evidence="4" type="ORF">D0U04_19765</name>
    <name evidence="3" type="ORF">DJ93_198</name>
</gene>
<evidence type="ECO:0000259" key="1">
    <source>
        <dbReference type="Pfam" id="PF08421"/>
    </source>
</evidence>
<evidence type="ECO:0000259" key="2">
    <source>
        <dbReference type="Pfam" id="PF08484"/>
    </source>
</evidence>
<keyword evidence="3" id="KW-0808">Transferase</keyword>
<accession>A0A090YMZ7</accession>
<dbReference type="Gene3D" id="6.20.50.110">
    <property type="entry name" value="Methyltransferase, zinc-binding domain"/>
    <property type="match status" value="1"/>
</dbReference>
<evidence type="ECO:0000313" key="3">
    <source>
        <dbReference type="EMBL" id="KFM99322.1"/>
    </source>
</evidence>
<proteinExistence type="predicted"/>
<dbReference type="PATRIC" id="fig|1405.8.peg.366"/>
<sequence>MSQKKCRFCHSLLTDTFLDLGVSPLANSFVAPENLYKMEPFYPLHTFICSNCLLVQLDEFESPQNIFHDYLYFSSFSSSWLLHAKQYVEMAIKRFSLTPHSQVIEIASNDGYLLQYFQKENIRTLGVEPAKNVAKVAIQKGIPTRTSFFGNDLAKKLLIENLQADLIIANNVLAHVPNLHDFIAGLKTILKPDGVITIEFPHLLNLISFKQFDTIYHEHFSYFSLICIQQILLHHKLQVIDVEELSTHGGSLRLFIKHTSKNVRIRSNVAKLIQKETDHELHKLDRYLHFPKQIKQLKMDILKFFIEAQSLNKQIIGYGAPAKGNTLLNYCGIGKEFLAYTVDKNPHKQGLLLPGTRIPVKSPEEIKRTKPDYILILPWNLKEEIIEECSFISEWGGKFVVAVPKIEVIEP</sequence>
<dbReference type="Pfam" id="PF08421">
    <property type="entry name" value="Methyltransf_13"/>
    <property type="match status" value="1"/>
</dbReference>
<dbReference type="RefSeq" id="WP_042978904.1">
    <property type="nucleotide sequence ID" value="NZ_JMQC01000008.1"/>
</dbReference>
<keyword evidence="3" id="KW-0489">Methyltransferase</keyword>
<dbReference type="GO" id="GO:0008168">
    <property type="term" value="F:methyltransferase activity"/>
    <property type="evidence" value="ECO:0007669"/>
    <property type="project" value="UniProtKB-KW"/>
</dbReference>
<dbReference type="PANTHER" id="PTHR43861:SF5">
    <property type="entry name" value="BLL5978 PROTEIN"/>
    <property type="match status" value="1"/>
</dbReference>
<reference evidence="4 6" key="2">
    <citation type="submission" date="2018-08" db="EMBL/GenBank/DDBJ databases">
        <title>Bacillus clarus sp. nov. strain PS00077A.</title>
        <authorList>
            <person name="Mendez Acevedo M."/>
            <person name="Carroll L."/>
            <person name="Mukherjee M."/>
            <person name="Wiedmann M."/>
            <person name="Kovac J."/>
        </authorList>
    </citation>
    <scope>NUCLEOTIDE SEQUENCE [LARGE SCALE GENOMIC DNA]</scope>
    <source>
        <strain evidence="4 6">PS00077A</strain>
    </source>
</reference>
<feature type="domain" description="C-methyltransferase" evidence="2">
    <location>
        <begin position="247"/>
        <end position="404"/>
    </location>
</feature>
<dbReference type="Gene3D" id="3.40.50.720">
    <property type="entry name" value="NAD(P)-binding Rossmann-like Domain"/>
    <property type="match status" value="1"/>
</dbReference>
<dbReference type="SUPFAM" id="SSF53335">
    <property type="entry name" value="S-adenosyl-L-methionine-dependent methyltransferases"/>
    <property type="match status" value="1"/>
</dbReference>
<evidence type="ECO:0000313" key="6">
    <source>
        <dbReference type="Proteomes" id="UP000264294"/>
    </source>
</evidence>
<dbReference type="Pfam" id="PF08484">
    <property type="entry name" value="Methyltransf_14"/>
    <property type="match status" value="1"/>
</dbReference>
<keyword evidence="6" id="KW-1185">Reference proteome</keyword>
<dbReference type="Proteomes" id="UP000264294">
    <property type="component" value="Unassembled WGS sequence"/>
</dbReference>
<dbReference type="Gene3D" id="3.40.50.150">
    <property type="entry name" value="Vaccinia Virus protein VP39"/>
    <property type="match status" value="1"/>
</dbReference>
<dbReference type="AlphaFoldDB" id="A0A090YMZ7"/>
<evidence type="ECO:0000313" key="4">
    <source>
        <dbReference type="EMBL" id="RFT65105.1"/>
    </source>
</evidence>
<comment type="caution">
    <text evidence="3">The sequence shown here is derived from an EMBL/GenBank/DDBJ whole genome shotgun (WGS) entry which is preliminary data.</text>
</comment>
<dbReference type="InterPro" id="IPR013691">
    <property type="entry name" value="MeTrfase_14"/>
</dbReference>
<protein>
    <submittedName>
        <fullName evidence="4">Class I SAM-dependent methyltransferase</fullName>
    </submittedName>
    <submittedName>
        <fullName evidence="3">Methyltransferase domain protein</fullName>
    </submittedName>
</protein>
<organism evidence="3 5">
    <name type="scientific">Bacillus clarus</name>
    <dbReference type="NCBI Taxonomy" id="2338372"/>
    <lineage>
        <taxon>Bacteria</taxon>
        <taxon>Bacillati</taxon>
        <taxon>Bacillota</taxon>
        <taxon>Bacilli</taxon>
        <taxon>Bacillales</taxon>
        <taxon>Bacillaceae</taxon>
        <taxon>Bacillus</taxon>
        <taxon>Bacillus cereus group</taxon>
    </lineage>
</organism>
<dbReference type="CDD" id="cd02440">
    <property type="entry name" value="AdoMet_MTases"/>
    <property type="match status" value="1"/>
</dbReference>
<dbReference type="GO" id="GO:0032259">
    <property type="term" value="P:methylation"/>
    <property type="evidence" value="ECO:0007669"/>
    <property type="project" value="UniProtKB-KW"/>
</dbReference>
<dbReference type="EMBL" id="QVOD01000028">
    <property type="protein sequence ID" value="RFT65105.1"/>
    <property type="molecule type" value="Genomic_DNA"/>
</dbReference>
<name>A0A090YMZ7_9BACI</name>
<feature type="domain" description="Methyltransferase putative zinc binding" evidence="1">
    <location>
        <begin position="6"/>
        <end position="67"/>
    </location>
</feature>
<dbReference type="InterPro" id="IPR029063">
    <property type="entry name" value="SAM-dependent_MTases_sf"/>
</dbReference>
<dbReference type="STRING" id="1405.B7492_17725"/>
<evidence type="ECO:0000313" key="5">
    <source>
        <dbReference type="Proteomes" id="UP000029389"/>
    </source>
</evidence>
<reference evidence="3 5" key="1">
    <citation type="submission" date="2014-04" db="EMBL/GenBank/DDBJ databases">
        <authorList>
            <person name="Bishop-Lilly K.A."/>
            <person name="Broomall S.M."/>
            <person name="Chain P.S."/>
            <person name="Chertkov O."/>
            <person name="Coyne S.R."/>
            <person name="Daligault H.E."/>
            <person name="Davenport K.W."/>
            <person name="Erkkila T."/>
            <person name="Frey K.G."/>
            <person name="Gibbons H.S."/>
            <person name="Gu W."/>
            <person name="Jaissle J."/>
            <person name="Johnson S.L."/>
            <person name="Koroleva G.I."/>
            <person name="Ladner J.T."/>
            <person name="Lo C.-C."/>
            <person name="Minogue T.D."/>
            <person name="Munk C."/>
            <person name="Palacios G.F."/>
            <person name="Redden C.L."/>
            <person name="Rosenzweig C.N."/>
            <person name="Scholz M.B."/>
            <person name="Teshima H."/>
            <person name="Xu Y."/>
        </authorList>
    </citation>
    <scope>NUCLEOTIDE SEQUENCE [LARGE SCALE GENOMIC DNA]</scope>
    <source>
        <strain evidence="3 5">BHP</strain>
    </source>
</reference>